<protein>
    <submittedName>
        <fullName evidence="1">Uncharacterized protein</fullName>
    </submittedName>
</protein>
<gene>
    <name evidence="1" type="ORF">Mal4_51920</name>
</gene>
<dbReference type="RefSeq" id="WP_145372081.1">
    <property type="nucleotide sequence ID" value="NZ_CP036275.1"/>
</dbReference>
<dbReference type="Proteomes" id="UP000320496">
    <property type="component" value="Chromosome"/>
</dbReference>
<proteinExistence type="predicted"/>
<keyword evidence="2" id="KW-1185">Reference proteome</keyword>
<name>A0A517ZEE3_9PLAN</name>
<accession>A0A517ZEE3</accession>
<evidence type="ECO:0000313" key="1">
    <source>
        <dbReference type="EMBL" id="QDU40830.1"/>
    </source>
</evidence>
<organism evidence="1 2">
    <name type="scientific">Maioricimonas rarisocia</name>
    <dbReference type="NCBI Taxonomy" id="2528026"/>
    <lineage>
        <taxon>Bacteria</taxon>
        <taxon>Pseudomonadati</taxon>
        <taxon>Planctomycetota</taxon>
        <taxon>Planctomycetia</taxon>
        <taxon>Planctomycetales</taxon>
        <taxon>Planctomycetaceae</taxon>
        <taxon>Maioricimonas</taxon>
    </lineage>
</organism>
<dbReference type="EMBL" id="CP036275">
    <property type="protein sequence ID" value="QDU40830.1"/>
    <property type="molecule type" value="Genomic_DNA"/>
</dbReference>
<dbReference type="KEGG" id="mri:Mal4_51920"/>
<evidence type="ECO:0000313" key="2">
    <source>
        <dbReference type="Proteomes" id="UP000320496"/>
    </source>
</evidence>
<dbReference type="OrthoDB" id="9766093at2"/>
<dbReference type="AlphaFoldDB" id="A0A517ZEE3"/>
<sequence length="103" mass="11899">MATDTHVYGEIDNKTNLREVTKEIRDDVRNAKDRSALTELYRRAGYLVTLSHANSWKEKFGDEIDEIRSVAEEEFATTARTINRQAEEIGTDANYDETWGEKK</sequence>
<reference evidence="1 2" key="1">
    <citation type="submission" date="2019-02" db="EMBL/GenBank/DDBJ databases">
        <title>Deep-cultivation of Planctomycetes and their phenomic and genomic characterization uncovers novel biology.</title>
        <authorList>
            <person name="Wiegand S."/>
            <person name="Jogler M."/>
            <person name="Boedeker C."/>
            <person name="Pinto D."/>
            <person name="Vollmers J."/>
            <person name="Rivas-Marin E."/>
            <person name="Kohn T."/>
            <person name="Peeters S.H."/>
            <person name="Heuer A."/>
            <person name="Rast P."/>
            <person name="Oberbeckmann S."/>
            <person name="Bunk B."/>
            <person name="Jeske O."/>
            <person name="Meyerdierks A."/>
            <person name="Storesund J.E."/>
            <person name="Kallscheuer N."/>
            <person name="Luecker S."/>
            <person name="Lage O.M."/>
            <person name="Pohl T."/>
            <person name="Merkel B.J."/>
            <person name="Hornburger P."/>
            <person name="Mueller R.-W."/>
            <person name="Bruemmer F."/>
            <person name="Labrenz M."/>
            <person name="Spormann A.M."/>
            <person name="Op den Camp H."/>
            <person name="Overmann J."/>
            <person name="Amann R."/>
            <person name="Jetten M.S.M."/>
            <person name="Mascher T."/>
            <person name="Medema M.H."/>
            <person name="Devos D.P."/>
            <person name="Kaster A.-K."/>
            <person name="Ovreas L."/>
            <person name="Rohde M."/>
            <person name="Galperin M.Y."/>
            <person name="Jogler C."/>
        </authorList>
    </citation>
    <scope>NUCLEOTIDE SEQUENCE [LARGE SCALE GENOMIC DNA]</scope>
    <source>
        <strain evidence="1 2">Mal4</strain>
    </source>
</reference>